<dbReference type="PIRSF" id="PIRSF005917">
    <property type="entry name" value="MTase_YraL"/>
    <property type="match status" value="1"/>
</dbReference>
<keyword evidence="4 6" id="KW-0808">Transferase</keyword>
<dbReference type="Gene3D" id="3.40.1010.10">
    <property type="entry name" value="Cobalt-precorrin-4 Transmethylase, Domain 1"/>
    <property type="match status" value="1"/>
</dbReference>
<dbReference type="Pfam" id="PF00590">
    <property type="entry name" value="TP_methylase"/>
    <property type="match status" value="1"/>
</dbReference>
<comment type="similarity">
    <text evidence="6">Belongs to the methyltransferase superfamily. RsmI family.</text>
</comment>
<dbReference type="CDD" id="cd11648">
    <property type="entry name" value="RsmI"/>
    <property type="match status" value="1"/>
</dbReference>
<evidence type="ECO:0000313" key="9">
    <source>
        <dbReference type="Proteomes" id="UP001204579"/>
    </source>
</evidence>
<feature type="domain" description="Tetrapyrrole methylase" evidence="7">
    <location>
        <begin position="3"/>
        <end position="202"/>
    </location>
</feature>
<evidence type="ECO:0000259" key="7">
    <source>
        <dbReference type="Pfam" id="PF00590"/>
    </source>
</evidence>
<sequence>MGKLYVVPTPVGNLEDMTFRAIRILKEADLILAEDTRTSGILLKHFEIKNAMQSHHKFNEHQTVEKVVERIKAGETVALISDAGTPGISDPGFLVVRECVRNGIEVQCLPGATAFVPALVASGLPDERFCFEGFLPQKKGRMTRLNALKEETRTMIFYESPYRLVKTLTQFIEYFGPDRQVSVCREISKVHEESVRGTLQEVVAHFTETEPRGEIVIVLGGIEN</sequence>
<evidence type="ECO:0000256" key="4">
    <source>
        <dbReference type="ARBA" id="ARBA00022679"/>
    </source>
</evidence>
<dbReference type="GeneID" id="82444446"/>
<dbReference type="InterPro" id="IPR008189">
    <property type="entry name" value="rRNA_ssu_MeTfrase_I"/>
</dbReference>
<dbReference type="InterPro" id="IPR035996">
    <property type="entry name" value="4pyrrol_Methylase_sf"/>
</dbReference>
<dbReference type="Gene3D" id="3.30.950.10">
    <property type="entry name" value="Methyltransferase, Cobalt-precorrin-4 Transmethylase, Domain 2"/>
    <property type="match status" value="1"/>
</dbReference>
<evidence type="ECO:0000256" key="2">
    <source>
        <dbReference type="ARBA" id="ARBA00022552"/>
    </source>
</evidence>
<protein>
    <recommendedName>
        <fullName evidence="6">Ribosomal RNA small subunit methyltransferase I</fullName>
        <ecNumber evidence="6">2.1.1.198</ecNumber>
    </recommendedName>
    <alternativeName>
        <fullName evidence="6">16S rRNA 2'-O-ribose C1402 methyltransferase</fullName>
    </alternativeName>
    <alternativeName>
        <fullName evidence="6">rRNA (cytidine-2'-O-)-methyltransferase RsmI</fullName>
    </alternativeName>
</protein>
<evidence type="ECO:0000256" key="3">
    <source>
        <dbReference type="ARBA" id="ARBA00022603"/>
    </source>
</evidence>
<gene>
    <name evidence="6 8" type="primary">rsmI</name>
    <name evidence="8" type="ORF">NW209_04225</name>
</gene>
<dbReference type="InterPro" id="IPR014776">
    <property type="entry name" value="4pyrrole_Mease_sub2"/>
</dbReference>
<dbReference type="GO" id="GO:0005737">
    <property type="term" value="C:cytoplasm"/>
    <property type="evidence" value="ECO:0007669"/>
    <property type="project" value="UniProtKB-SubCell"/>
</dbReference>
<dbReference type="SUPFAM" id="SSF53790">
    <property type="entry name" value="Tetrapyrrole methylase"/>
    <property type="match status" value="1"/>
</dbReference>
<proteinExistence type="inferred from homology"/>
<accession>A0AAW5N4C7</accession>
<reference evidence="8 9" key="1">
    <citation type="submission" date="2022-08" db="EMBL/GenBank/DDBJ databases">
        <authorList>
            <person name="Zeman M."/>
            <person name="Kubasova T."/>
        </authorList>
    </citation>
    <scope>NUCLEOTIDE SEQUENCE [LARGE SCALE GENOMIC DNA]</scope>
    <source>
        <strain evidence="8 9">ET62</strain>
    </source>
</reference>
<organism evidence="8 9">
    <name type="scientific">Phocaeicola barnesiae</name>
    <dbReference type="NCBI Taxonomy" id="376804"/>
    <lineage>
        <taxon>Bacteria</taxon>
        <taxon>Pseudomonadati</taxon>
        <taxon>Bacteroidota</taxon>
        <taxon>Bacteroidia</taxon>
        <taxon>Bacteroidales</taxon>
        <taxon>Bacteroidaceae</taxon>
        <taxon>Phocaeicola</taxon>
    </lineage>
</organism>
<dbReference type="PANTHER" id="PTHR46111:SF1">
    <property type="entry name" value="RIBOSOMAL RNA SMALL SUBUNIT METHYLTRANSFERASE I"/>
    <property type="match status" value="1"/>
</dbReference>
<keyword evidence="3 6" id="KW-0489">Methyltransferase</keyword>
<dbReference type="InterPro" id="IPR000878">
    <property type="entry name" value="4pyrrol_Mease"/>
</dbReference>
<dbReference type="FunFam" id="3.40.1010.10:FF:000005">
    <property type="entry name" value="Ribosomal RNA small subunit methyltransferase I"/>
    <property type="match status" value="1"/>
</dbReference>
<evidence type="ECO:0000313" key="8">
    <source>
        <dbReference type="EMBL" id="MCR8873236.1"/>
    </source>
</evidence>
<comment type="function">
    <text evidence="6">Catalyzes the 2'-O-methylation of the ribose of cytidine 1402 (C1402) in 16S rRNA.</text>
</comment>
<evidence type="ECO:0000256" key="6">
    <source>
        <dbReference type="HAMAP-Rule" id="MF_01877"/>
    </source>
</evidence>
<keyword evidence="9" id="KW-1185">Reference proteome</keyword>
<dbReference type="Proteomes" id="UP001204579">
    <property type="component" value="Unassembled WGS sequence"/>
</dbReference>
<comment type="subcellular location">
    <subcellularLocation>
        <location evidence="6">Cytoplasm</location>
    </subcellularLocation>
</comment>
<dbReference type="PANTHER" id="PTHR46111">
    <property type="entry name" value="RIBOSOMAL RNA SMALL SUBUNIT METHYLTRANSFERASE I"/>
    <property type="match status" value="1"/>
</dbReference>
<dbReference type="AlphaFoldDB" id="A0AAW5N4C7"/>
<keyword evidence="1 6" id="KW-0963">Cytoplasm</keyword>
<dbReference type="EMBL" id="JANRHJ010000004">
    <property type="protein sequence ID" value="MCR8873236.1"/>
    <property type="molecule type" value="Genomic_DNA"/>
</dbReference>
<dbReference type="InterPro" id="IPR018063">
    <property type="entry name" value="SAM_MeTrfase_RsmI_CS"/>
</dbReference>
<dbReference type="NCBIfam" id="TIGR00096">
    <property type="entry name" value="16S rRNA (cytidine(1402)-2'-O)-methyltransferase"/>
    <property type="match status" value="1"/>
</dbReference>
<keyword evidence="2 6" id="KW-0698">rRNA processing</keyword>
<name>A0AAW5N4C7_9BACT</name>
<comment type="catalytic activity">
    <reaction evidence="6">
        <text>cytidine(1402) in 16S rRNA + S-adenosyl-L-methionine = 2'-O-methylcytidine(1402) in 16S rRNA + S-adenosyl-L-homocysteine + H(+)</text>
        <dbReference type="Rhea" id="RHEA:42924"/>
        <dbReference type="Rhea" id="RHEA-COMP:10285"/>
        <dbReference type="Rhea" id="RHEA-COMP:10286"/>
        <dbReference type="ChEBI" id="CHEBI:15378"/>
        <dbReference type="ChEBI" id="CHEBI:57856"/>
        <dbReference type="ChEBI" id="CHEBI:59789"/>
        <dbReference type="ChEBI" id="CHEBI:74495"/>
        <dbReference type="ChEBI" id="CHEBI:82748"/>
        <dbReference type="EC" id="2.1.1.198"/>
    </reaction>
</comment>
<evidence type="ECO:0000256" key="5">
    <source>
        <dbReference type="ARBA" id="ARBA00022691"/>
    </source>
</evidence>
<dbReference type="EC" id="2.1.1.198" evidence="6"/>
<dbReference type="FunFam" id="3.30.950.10:FF:000002">
    <property type="entry name" value="Ribosomal RNA small subunit methyltransferase I"/>
    <property type="match status" value="1"/>
</dbReference>
<keyword evidence="5 6" id="KW-0949">S-adenosyl-L-methionine</keyword>
<dbReference type="PROSITE" id="PS01296">
    <property type="entry name" value="RSMI"/>
    <property type="match status" value="1"/>
</dbReference>
<evidence type="ECO:0000256" key="1">
    <source>
        <dbReference type="ARBA" id="ARBA00022490"/>
    </source>
</evidence>
<dbReference type="HAMAP" id="MF_01877">
    <property type="entry name" value="16SrRNA_methyltr_I"/>
    <property type="match status" value="1"/>
</dbReference>
<dbReference type="InterPro" id="IPR014777">
    <property type="entry name" value="4pyrrole_Mease_sub1"/>
</dbReference>
<comment type="caution">
    <text evidence="8">The sequence shown here is derived from an EMBL/GenBank/DDBJ whole genome shotgun (WGS) entry which is preliminary data.</text>
</comment>
<dbReference type="RefSeq" id="WP_018712017.1">
    <property type="nucleotide sequence ID" value="NZ_CALULB010000046.1"/>
</dbReference>
<dbReference type="GO" id="GO:0070677">
    <property type="term" value="F:rRNA (cytosine-2'-O-)-methyltransferase activity"/>
    <property type="evidence" value="ECO:0007669"/>
    <property type="project" value="UniProtKB-UniRule"/>
</dbReference>